<gene>
    <name evidence="1" type="ORF">BURPS1710A_2784</name>
</gene>
<dbReference type="RefSeq" id="WP_004527182.1">
    <property type="nucleotide sequence ID" value="NZ_CM000832.1"/>
</dbReference>
<dbReference type="AlphaFoldDB" id="A0A0E1W7D5"/>
<evidence type="ECO:0000313" key="1">
    <source>
        <dbReference type="EMBL" id="EET09103.1"/>
    </source>
</evidence>
<dbReference type="GeneID" id="93060529"/>
<proteinExistence type="predicted"/>
<organism evidence="1">
    <name type="scientific">Burkholderia pseudomallei 1710a</name>
    <dbReference type="NCBI Taxonomy" id="320371"/>
    <lineage>
        <taxon>Bacteria</taxon>
        <taxon>Pseudomonadati</taxon>
        <taxon>Pseudomonadota</taxon>
        <taxon>Betaproteobacteria</taxon>
        <taxon>Burkholderiales</taxon>
        <taxon>Burkholderiaceae</taxon>
        <taxon>Burkholderia</taxon>
        <taxon>pseudomallei group</taxon>
    </lineage>
</organism>
<accession>A0A0E1W7D5</accession>
<name>A0A0E1W7D5_BURPE</name>
<reference evidence="1" key="1">
    <citation type="submission" date="2009-05" db="EMBL/GenBank/DDBJ databases">
        <authorList>
            <person name="Harkins D.M."/>
            <person name="DeShazer D."/>
            <person name="Woods D.E."/>
            <person name="Brinkac L.M."/>
            <person name="Brown K.A."/>
            <person name="Hung G.C."/>
            <person name="Tuanyok A."/>
            <person name="Zhang B."/>
            <person name="Nierman W.C."/>
        </authorList>
    </citation>
    <scope>NUCLEOTIDE SEQUENCE [LARGE SCALE GENOMIC DNA]</scope>
    <source>
        <strain evidence="1">1710a</strain>
    </source>
</reference>
<protein>
    <submittedName>
        <fullName evidence="1">Uncharacterized protein</fullName>
    </submittedName>
</protein>
<dbReference type="HOGENOM" id="CLU_3248407_0_0_4"/>
<dbReference type="EMBL" id="CM000832">
    <property type="protein sequence ID" value="EET09103.1"/>
    <property type="molecule type" value="Genomic_DNA"/>
</dbReference>
<sequence>MQSLRAAHAARHEGQGLGQPVPAFFRFSAVPMPSGEAAPISR</sequence>
<dbReference type="Proteomes" id="UP000001812">
    <property type="component" value="Chromosome I"/>
</dbReference>